<proteinExistence type="predicted"/>
<gene>
    <name evidence="2" type="ORF">SNEC2469_LOCUS14226</name>
</gene>
<sequence>ERGNVSEGLKAQLSADAGMEDVEDDESDGRSELLESMKKAQGISEEEVKKLKKAKVDDDDGW</sequence>
<protein>
    <submittedName>
        <fullName evidence="2">Uncharacterized protein</fullName>
    </submittedName>
</protein>
<dbReference type="Proteomes" id="UP000601435">
    <property type="component" value="Unassembled WGS sequence"/>
</dbReference>
<feature type="non-terminal residue" evidence="2">
    <location>
        <position position="1"/>
    </location>
</feature>
<feature type="compositionally biased region" description="Basic and acidic residues" evidence="1">
    <location>
        <begin position="28"/>
        <end position="38"/>
    </location>
</feature>
<comment type="caution">
    <text evidence="2">The sequence shown here is derived from an EMBL/GenBank/DDBJ whole genome shotgun (WGS) entry which is preliminary data.</text>
</comment>
<organism evidence="2 3">
    <name type="scientific">Symbiodinium necroappetens</name>
    <dbReference type="NCBI Taxonomy" id="1628268"/>
    <lineage>
        <taxon>Eukaryota</taxon>
        <taxon>Sar</taxon>
        <taxon>Alveolata</taxon>
        <taxon>Dinophyceae</taxon>
        <taxon>Suessiales</taxon>
        <taxon>Symbiodiniaceae</taxon>
        <taxon>Symbiodinium</taxon>
    </lineage>
</organism>
<evidence type="ECO:0000313" key="2">
    <source>
        <dbReference type="EMBL" id="CAE7499753.1"/>
    </source>
</evidence>
<evidence type="ECO:0000256" key="1">
    <source>
        <dbReference type="SAM" id="MobiDB-lite"/>
    </source>
</evidence>
<dbReference type="EMBL" id="CAJNJA010022782">
    <property type="protein sequence ID" value="CAE7499753.1"/>
    <property type="molecule type" value="Genomic_DNA"/>
</dbReference>
<accession>A0A812T0C9</accession>
<evidence type="ECO:0000313" key="3">
    <source>
        <dbReference type="Proteomes" id="UP000601435"/>
    </source>
</evidence>
<feature type="region of interest" description="Disordered" evidence="1">
    <location>
        <begin position="1"/>
        <end position="44"/>
    </location>
</feature>
<name>A0A812T0C9_9DINO</name>
<reference evidence="2" key="1">
    <citation type="submission" date="2021-02" db="EMBL/GenBank/DDBJ databases">
        <authorList>
            <person name="Dougan E. K."/>
            <person name="Rhodes N."/>
            <person name="Thang M."/>
            <person name="Chan C."/>
        </authorList>
    </citation>
    <scope>NUCLEOTIDE SEQUENCE</scope>
</reference>
<dbReference type="AlphaFoldDB" id="A0A812T0C9"/>
<keyword evidence="3" id="KW-1185">Reference proteome</keyword>
<dbReference type="OrthoDB" id="10605052at2759"/>
<feature type="compositionally biased region" description="Acidic residues" evidence="1">
    <location>
        <begin position="18"/>
        <end position="27"/>
    </location>
</feature>